<reference evidence="2" key="1">
    <citation type="submission" date="2021-05" db="EMBL/GenBank/DDBJ databases">
        <authorList>
            <person name="Alioto T."/>
            <person name="Alioto T."/>
            <person name="Gomez Garrido J."/>
        </authorList>
    </citation>
    <scope>NUCLEOTIDE SEQUENCE</scope>
</reference>
<sequence>MTSTRSDPEKRSSNERESRETHDKILKHFSTRIQESIQERQRMAYSKFIKRMRQIKNIQQEKSTAKRKSRIGTVSQSINTKSNERASREIDNKILKNHPSTRIQQSNQERQRMAPYRKYI</sequence>
<evidence type="ECO:0000256" key="1">
    <source>
        <dbReference type="SAM" id="MobiDB-lite"/>
    </source>
</evidence>
<dbReference type="AlphaFoldDB" id="A0A8D8ZAW3"/>
<feature type="region of interest" description="Disordered" evidence="1">
    <location>
        <begin position="1"/>
        <end position="25"/>
    </location>
</feature>
<feature type="compositionally biased region" description="Basic and acidic residues" evidence="1">
    <location>
        <begin position="82"/>
        <end position="94"/>
    </location>
</feature>
<feature type="compositionally biased region" description="Polar residues" evidence="1">
    <location>
        <begin position="98"/>
        <end position="108"/>
    </location>
</feature>
<name>A0A8D8ZAW3_9HEMI</name>
<accession>A0A8D8ZAW3</accession>
<dbReference type="EMBL" id="HBUF01457904">
    <property type="protein sequence ID" value="CAG6744018.1"/>
    <property type="molecule type" value="Transcribed_RNA"/>
</dbReference>
<evidence type="ECO:0000313" key="2">
    <source>
        <dbReference type="EMBL" id="CAG6744017.1"/>
    </source>
</evidence>
<organism evidence="2">
    <name type="scientific">Cacopsylla melanoneura</name>
    <dbReference type="NCBI Taxonomy" id="428564"/>
    <lineage>
        <taxon>Eukaryota</taxon>
        <taxon>Metazoa</taxon>
        <taxon>Ecdysozoa</taxon>
        <taxon>Arthropoda</taxon>
        <taxon>Hexapoda</taxon>
        <taxon>Insecta</taxon>
        <taxon>Pterygota</taxon>
        <taxon>Neoptera</taxon>
        <taxon>Paraneoptera</taxon>
        <taxon>Hemiptera</taxon>
        <taxon>Sternorrhyncha</taxon>
        <taxon>Psylloidea</taxon>
        <taxon>Psyllidae</taxon>
        <taxon>Psyllinae</taxon>
        <taxon>Cacopsylla</taxon>
    </lineage>
</organism>
<protein>
    <submittedName>
        <fullName evidence="2">Uncharacterized protein</fullName>
    </submittedName>
</protein>
<dbReference type="EMBL" id="HBUF01457903">
    <property type="protein sequence ID" value="CAG6744017.1"/>
    <property type="molecule type" value="Transcribed_RNA"/>
</dbReference>
<feature type="compositionally biased region" description="Polar residues" evidence="1">
    <location>
        <begin position="72"/>
        <end position="81"/>
    </location>
</feature>
<proteinExistence type="predicted"/>
<feature type="region of interest" description="Disordered" evidence="1">
    <location>
        <begin position="59"/>
        <end position="120"/>
    </location>
</feature>